<evidence type="ECO:0000313" key="1">
    <source>
        <dbReference type="EMBL" id="QNL99054.1"/>
    </source>
</evidence>
<dbReference type="GO" id="GO:0032259">
    <property type="term" value="P:methylation"/>
    <property type="evidence" value="ECO:0007669"/>
    <property type="project" value="UniProtKB-KW"/>
</dbReference>
<dbReference type="EMBL" id="CP060632">
    <property type="protein sequence ID" value="QNL99054.1"/>
    <property type="molecule type" value="Genomic_DNA"/>
</dbReference>
<keyword evidence="2" id="KW-1185">Reference proteome</keyword>
<proteinExistence type="predicted"/>
<dbReference type="AlphaFoldDB" id="A0A7G9FKH3"/>
<gene>
    <name evidence="1" type="primary">fliB</name>
    <name evidence="1" type="ORF">H9Q76_09930</name>
</gene>
<keyword evidence="1" id="KW-0489">Methyltransferase</keyword>
<dbReference type="RefSeq" id="WP_249321039.1">
    <property type="nucleotide sequence ID" value="NZ_CP060632.1"/>
</dbReference>
<keyword evidence="1" id="KW-0966">Cell projection</keyword>
<keyword evidence="1" id="KW-0808">Transferase</keyword>
<keyword evidence="1" id="KW-0282">Flagellum</keyword>
<reference evidence="1 2" key="1">
    <citation type="submission" date="2020-08" db="EMBL/GenBank/DDBJ databases">
        <authorList>
            <person name="Liu C."/>
            <person name="Sun Q."/>
        </authorList>
    </citation>
    <scope>NUCLEOTIDE SEQUENCE [LARGE SCALE GENOMIC DNA]</scope>
    <source>
        <strain evidence="1 2">NSJ-4</strain>
    </source>
</reference>
<accession>A0A7G9FKH3</accession>
<dbReference type="GO" id="GO:0008168">
    <property type="term" value="F:methyltransferase activity"/>
    <property type="evidence" value="ECO:0007669"/>
    <property type="project" value="UniProtKB-KW"/>
</dbReference>
<organism evidence="1 2">
    <name type="scientific">Wujia chipingensis</name>
    <dbReference type="NCBI Taxonomy" id="2763670"/>
    <lineage>
        <taxon>Bacteria</taxon>
        <taxon>Bacillati</taxon>
        <taxon>Bacillota</taxon>
        <taxon>Clostridia</taxon>
        <taxon>Lachnospirales</taxon>
        <taxon>Lachnospiraceae</taxon>
        <taxon>Wujia</taxon>
    </lineage>
</organism>
<dbReference type="KEGG" id="wcp:H9Q76_09930"/>
<dbReference type="Proteomes" id="UP000515819">
    <property type="component" value="Chromosome"/>
</dbReference>
<protein>
    <submittedName>
        <fullName evidence="1">Flagellin lysine-N-methylase</fullName>
        <ecNumber evidence="1">2.1.1.-</ecNumber>
    </submittedName>
</protein>
<keyword evidence="1" id="KW-0969">Cilium</keyword>
<sequence length="368" mass="42475">MLTPDYYNKFTCIADKCPITCCKEWKIAVDADTNRRWKKLLPPDTVPECRKNLSAYTTKKDGQRVIGLDAMHRCPFLDEAKLCRLVSTYGDSVLSETCTTFPREYHTFHDHKEGMLMPCCPAVIDLWRYTLLDFPQVSEPDALFLIRTSIMNLIQDTNISIEEALLESFYILSELAKNVPITIAKVTEYFSPASLAELRAAIHDVELPAADTWMERNELLQDLSVNYIEEGLYAPYLNPLITLAEQFTVPDDERLIDFNKQLHTYDILFRNYVANEIFSDLLMPEDTIDDMLLHLEWIALEYASIRQSLFLLCSAEGANHLSYETVRDYIVILSRMTGYEDADIREYLENSFASPIWDWGYFALVVGK</sequence>
<dbReference type="NCBIfam" id="NF038110">
    <property type="entry name" value="Lys_methyl_FliB"/>
    <property type="match status" value="1"/>
</dbReference>
<dbReference type="EC" id="2.1.1.-" evidence="1"/>
<name>A0A7G9FKH3_9FIRM</name>
<evidence type="ECO:0000313" key="2">
    <source>
        <dbReference type="Proteomes" id="UP000515819"/>
    </source>
</evidence>